<sequence length="736" mass="79234">MTDAPASKRRFQMTRRKMILGGTLAGGALVIGYTATHPMQAAGALLSGGGPEPEESAFGSFIRISPDGWVTVVNKQQELGQGIHAGLAAMIAEELDADWDRVRVVSARANFRAYGPQITAGSRSVASNWNPMRNAGAAARAMFVAAAAMRWSVPRRLIDVRDGVVSHGPSGRSATFSELLADAGRQATPQTPVLKEAKDYRLIGTDRVRRKDSLPKSIGAQIYTQDVQLPDLLVAMVAHSPRFGGRLARFDAVAARSVRGVVDVFAIETGVAVVAKNTFAARRGRNALTIEWDNSEAEKRSTADLVRYFHDVAAGRTDVEPSDFHSKGEDPEAAFSADAVEFSFDFPYLAHAPMETLDCVARVDGWDVKIISGSHLATVDQVQAARVALTVPGRVDVDVIPAGGSFGRRGIMGADYLVECVRIAKRMPRRPIKLIWTREDEMSSGFFRPMSHHRVLVELGKDGFPARWRHRTVSQPLLPLGPNAQAVEGVAESPYLAAAKVIDGKIYSPTFSVPVAFWRSVGHSHNAMVMEHIVDQLARRVGRDPAGYRRALYRRAGAKRHLAVLHELCRRAGWGTGLEAGWARGLAIHECFGTVVGQIAEVRIDEGRPIVRRVVAVVDCGIAISPDQIAAQMEGGIGFGLSAALFGAVTIKDGVVQETNFDSYPVIRMNEMPSIETYILPSTNRPTGMGEPGVPPIAPAIANAILALTGSPTNSLPMLQAGASNGGFSFPHRTVA</sequence>
<dbReference type="SMART" id="SM01008">
    <property type="entry name" value="Ald_Xan_dh_C"/>
    <property type="match status" value="1"/>
</dbReference>
<feature type="domain" description="Aldehyde oxidase/xanthine dehydrogenase a/b hammerhead" evidence="1">
    <location>
        <begin position="218"/>
        <end position="296"/>
    </location>
</feature>
<dbReference type="Pfam" id="PF20256">
    <property type="entry name" value="MoCoBD_2"/>
    <property type="match status" value="2"/>
</dbReference>
<dbReference type="InterPro" id="IPR052516">
    <property type="entry name" value="N-heterocyclic_Hydroxylase"/>
</dbReference>
<evidence type="ECO:0000313" key="2">
    <source>
        <dbReference type="EMBL" id="MBB5712956.1"/>
    </source>
</evidence>
<dbReference type="PROSITE" id="PS51318">
    <property type="entry name" value="TAT"/>
    <property type="match status" value="1"/>
</dbReference>
<keyword evidence="2" id="KW-0560">Oxidoreductase</keyword>
<dbReference type="GO" id="GO:0047121">
    <property type="term" value="F:isoquinoline 1-oxidoreductase activity"/>
    <property type="evidence" value="ECO:0007669"/>
    <property type="project" value="UniProtKB-EC"/>
</dbReference>
<dbReference type="Gene3D" id="3.30.365.10">
    <property type="entry name" value="Aldehyde oxidase/xanthine dehydrogenase, molybdopterin binding domain"/>
    <property type="match status" value="4"/>
</dbReference>
<protein>
    <submittedName>
        <fullName evidence="2">Isoquinoline 1-oxidoreductase beta subunit</fullName>
        <ecNumber evidence="2">1.3.99.16</ecNumber>
    </submittedName>
</protein>
<comment type="caution">
    <text evidence="2">The sequence shown here is derived from an EMBL/GenBank/DDBJ whole genome shotgun (WGS) entry which is preliminary data.</text>
</comment>
<dbReference type="EMBL" id="JACIJF010000032">
    <property type="protein sequence ID" value="MBB5712956.1"/>
    <property type="molecule type" value="Genomic_DNA"/>
</dbReference>
<dbReference type="PIRSF" id="PIRSF036389">
    <property type="entry name" value="IOR_B"/>
    <property type="match status" value="1"/>
</dbReference>
<evidence type="ECO:0000259" key="1">
    <source>
        <dbReference type="SMART" id="SM01008"/>
    </source>
</evidence>
<dbReference type="PANTHER" id="PTHR47495:SF2">
    <property type="entry name" value="ALDEHYDE DEHYDROGENASE"/>
    <property type="match status" value="1"/>
</dbReference>
<dbReference type="PANTHER" id="PTHR47495">
    <property type="entry name" value="ALDEHYDE DEHYDROGENASE"/>
    <property type="match status" value="1"/>
</dbReference>
<keyword evidence="3" id="KW-1185">Reference proteome</keyword>
<proteinExistence type="predicted"/>
<dbReference type="InterPro" id="IPR037165">
    <property type="entry name" value="AldOxase/xan_DH_Mopterin-bd_sf"/>
</dbReference>
<dbReference type="InterPro" id="IPR046867">
    <property type="entry name" value="AldOxase/xan_DH_MoCoBD2"/>
</dbReference>
<gene>
    <name evidence="2" type="ORF">FHT02_004218</name>
</gene>
<dbReference type="Pfam" id="PF02738">
    <property type="entry name" value="MoCoBD_1"/>
    <property type="match status" value="1"/>
</dbReference>
<dbReference type="EC" id="1.3.99.16" evidence="2"/>
<organism evidence="2 3">
    <name type="scientific">Sphingomonas xinjiangensis</name>
    <dbReference type="NCBI Taxonomy" id="643568"/>
    <lineage>
        <taxon>Bacteria</taxon>
        <taxon>Pseudomonadati</taxon>
        <taxon>Pseudomonadota</taxon>
        <taxon>Alphaproteobacteria</taxon>
        <taxon>Sphingomonadales</taxon>
        <taxon>Sphingomonadaceae</taxon>
        <taxon>Sphingomonas</taxon>
    </lineage>
</organism>
<dbReference type="SUPFAM" id="SSF56003">
    <property type="entry name" value="Molybdenum cofactor-binding domain"/>
    <property type="match status" value="2"/>
</dbReference>
<dbReference type="InterPro" id="IPR006311">
    <property type="entry name" value="TAT_signal"/>
</dbReference>
<dbReference type="InterPro" id="IPR008274">
    <property type="entry name" value="AldOxase/xan_DH_MoCoBD1"/>
</dbReference>
<dbReference type="AlphaFoldDB" id="A0A840YTB3"/>
<dbReference type="InterPro" id="IPR000674">
    <property type="entry name" value="Ald_Oxase/Xan_DH_a/b"/>
</dbReference>
<dbReference type="Proteomes" id="UP000527143">
    <property type="component" value="Unassembled WGS sequence"/>
</dbReference>
<accession>A0A840YTB3</accession>
<dbReference type="RefSeq" id="WP_343057022.1">
    <property type="nucleotide sequence ID" value="NZ_JACIJF010000032.1"/>
</dbReference>
<dbReference type="InterPro" id="IPR012368">
    <property type="entry name" value="OxRdtase_Mopterin-bd_su_IorB"/>
</dbReference>
<evidence type="ECO:0000313" key="3">
    <source>
        <dbReference type="Proteomes" id="UP000527143"/>
    </source>
</evidence>
<reference evidence="2 3" key="1">
    <citation type="submission" date="2020-08" db="EMBL/GenBank/DDBJ databases">
        <title>Genomic Encyclopedia of Type Strains, Phase IV (KMG-IV): sequencing the most valuable type-strain genomes for metagenomic binning, comparative biology and taxonomic classification.</title>
        <authorList>
            <person name="Goeker M."/>
        </authorList>
    </citation>
    <scope>NUCLEOTIDE SEQUENCE [LARGE SCALE GENOMIC DNA]</scope>
    <source>
        <strain evidence="2 3">DSM 26736</strain>
    </source>
</reference>
<dbReference type="Gene3D" id="3.90.1170.50">
    <property type="entry name" value="Aldehyde oxidase/xanthine dehydrogenase, a/b hammerhead"/>
    <property type="match status" value="1"/>
</dbReference>
<name>A0A840YTB3_9SPHN</name>